<gene>
    <name evidence="1" type="ORF">NQF69_00490</name>
</gene>
<sequence>MDTLTDQEQLLIDVASEALLLDIFARALAFSALPVETRYEKMQQIRAMPFAERCEYLTDLLRDVYSMGFDVVRMGKCN</sequence>
<organism evidence="1 2">
    <name type="scientific">Pasteurella multocida</name>
    <dbReference type="NCBI Taxonomy" id="747"/>
    <lineage>
        <taxon>Bacteria</taxon>
        <taxon>Pseudomonadati</taxon>
        <taxon>Pseudomonadota</taxon>
        <taxon>Gammaproteobacteria</taxon>
        <taxon>Pasteurellales</taxon>
        <taxon>Pasteurellaceae</taxon>
        <taxon>Pasteurella</taxon>
    </lineage>
</organism>
<protein>
    <submittedName>
        <fullName evidence="1">Uncharacterized protein</fullName>
    </submittedName>
</protein>
<dbReference type="Proteomes" id="UP001182304">
    <property type="component" value="Unassembled WGS sequence"/>
</dbReference>
<comment type="caution">
    <text evidence="1">The sequence shown here is derived from an EMBL/GenBank/DDBJ whole genome shotgun (WGS) entry which is preliminary data.</text>
</comment>
<dbReference type="RefSeq" id="WP_223132126.1">
    <property type="nucleotide sequence ID" value="NZ_CP082272.1"/>
</dbReference>
<name>A0AAW8V4J0_PASMD</name>
<dbReference type="AlphaFoldDB" id="A0AAW8V4J0"/>
<proteinExistence type="predicted"/>
<dbReference type="EMBL" id="JANIEN010000001">
    <property type="protein sequence ID" value="MDT3451249.1"/>
    <property type="molecule type" value="Genomic_DNA"/>
</dbReference>
<reference evidence="1" key="1">
    <citation type="submission" date="2022-07" db="EMBL/GenBank/DDBJ databases">
        <title>Sequence of Pasteurella multocoda 17BRD-035.</title>
        <authorList>
            <person name="Roy Chowdhury P."/>
            <person name="Alhamami T."/>
            <person name="Trott D.J."/>
            <person name="Djordvevic S.P."/>
        </authorList>
    </citation>
    <scope>NUCLEOTIDE SEQUENCE</scope>
    <source>
        <strain evidence="1">17BRD-035</strain>
    </source>
</reference>
<accession>A0AAW8V4J0</accession>
<evidence type="ECO:0000313" key="2">
    <source>
        <dbReference type="Proteomes" id="UP001182304"/>
    </source>
</evidence>
<evidence type="ECO:0000313" key="1">
    <source>
        <dbReference type="EMBL" id="MDT3451249.1"/>
    </source>
</evidence>